<comment type="caution">
    <text evidence="1">The sequence shown here is derived from an EMBL/GenBank/DDBJ whole genome shotgun (WGS) entry which is preliminary data.</text>
</comment>
<dbReference type="Proteomes" id="UP001604336">
    <property type="component" value="Unassembled WGS sequence"/>
</dbReference>
<gene>
    <name evidence="1" type="ORF">Adt_39873</name>
</gene>
<organism evidence="1 2">
    <name type="scientific">Abeliophyllum distichum</name>
    <dbReference type="NCBI Taxonomy" id="126358"/>
    <lineage>
        <taxon>Eukaryota</taxon>
        <taxon>Viridiplantae</taxon>
        <taxon>Streptophyta</taxon>
        <taxon>Embryophyta</taxon>
        <taxon>Tracheophyta</taxon>
        <taxon>Spermatophyta</taxon>
        <taxon>Magnoliopsida</taxon>
        <taxon>eudicotyledons</taxon>
        <taxon>Gunneridae</taxon>
        <taxon>Pentapetalae</taxon>
        <taxon>asterids</taxon>
        <taxon>lamiids</taxon>
        <taxon>Lamiales</taxon>
        <taxon>Oleaceae</taxon>
        <taxon>Forsythieae</taxon>
        <taxon>Abeliophyllum</taxon>
    </lineage>
</organism>
<evidence type="ECO:0000313" key="2">
    <source>
        <dbReference type="Proteomes" id="UP001604336"/>
    </source>
</evidence>
<keyword evidence="2" id="KW-1185">Reference proteome</keyword>
<reference evidence="2" key="1">
    <citation type="submission" date="2024-07" db="EMBL/GenBank/DDBJ databases">
        <title>Two chromosome-level genome assemblies of Korean endemic species Abeliophyllum distichum and Forsythia ovata (Oleaceae).</title>
        <authorList>
            <person name="Jang H."/>
        </authorList>
    </citation>
    <scope>NUCLEOTIDE SEQUENCE [LARGE SCALE GENOMIC DNA]</scope>
</reference>
<protein>
    <submittedName>
        <fullName evidence="1">Ribonuclease H-like domain containing protein</fullName>
    </submittedName>
</protein>
<accession>A0ABD1Q6B7</accession>
<evidence type="ECO:0000313" key="1">
    <source>
        <dbReference type="EMBL" id="KAL2471737.1"/>
    </source>
</evidence>
<proteinExistence type="predicted"/>
<sequence length="117" mass="13575">MAYGVEVMIPIKVGTLSQRCLYFDEMVNKDLHRVSLELQNERQANSQLRLADYQTIKVRNISFKVNDWVLKKVFLAEREVEDGTIGPTREGHNMVGERICPETYKLEDSSGKETRRL</sequence>
<dbReference type="EMBL" id="JBFOLK010000012">
    <property type="protein sequence ID" value="KAL2471737.1"/>
    <property type="molecule type" value="Genomic_DNA"/>
</dbReference>
<dbReference type="AlphaFoldDB" id="A0ABD1Q6B7"/>
<name>A0ABD1Q6B7_9LAMI</name>